<evidence type="ECO:0000313" key="1">
    <source>
        <dbReference type="EMBL" id="MFC6866350.1"/>
    </source>
</evidence>
<gene>
    <name evidence="1" type="ORF">ACFQGD_04255</name>
</gene>
<dbReference type="Proteomes" id="UP001596337">
    <property type="component" value="Unassembled WGS sequence"/>
</dbReference>
<reference evidence="2" key="1">
    <citation type="journal article" date="2019" name="Int. J. Syst. Evol. Microbiol.">
        <title>The Global Catalogue of Microorganisms (GCM) 10K type strain sequencing project: providing services to taxonomists for standard genome sequencing and annotation.</title>
        <authorList>
            <consortium name="The Broad Institute Genomics Platform"/>
            <consortium name="The Broad Institute Genome Sequencing Center for Infectious Disease"/>
            <person name="Wu L."/>
            <person name="Ma J."/>
        </authorList>
    </citation>
    <scope>NUCLEOTIDE SEQUENCE [LARGE SCALE GENOMIC DNA]</scope>
    <source>
        <strain evidence="2">KCTC 32255</strain>
    </source>
</reference>
<evidence type="ECO:0000313" key="2">
    <source>
        <dbReference type="Proteomes" id="UP001596337"/>
    </source>
</evidence>
<name>A0ABW2BTN4_9PSEU</name>
<comment type="caution">
    <text evidence="1">The sequence shown here is derived from an EMBL/GenBank/DDBJ whole genome shotgun (WGS) entry which is preliminary data.</text>
</comment>
<protein>
    <submittedName>
        <fullName evidence="1">CopG family transcriptional regulator</fullName>
    </submittedName>
</protein>
<dbReference type="RefSeq" id="WP_345399840.1">
    <property type="nucleotide sequence ID" value="NZ_BAABLA010000094.1"/>
</dbReference>
<proteinExistence type="predicted"/>
<dbReference type="Gene3D" id="1.10.1220.10">
    <property type="entry name" value="Met repressor-like"/>
    <property type="match status" value="1"/>
</dbReference>
<accession>A0ABW2BTN4</accession>
<keyword evidence="2" id="KW-1185">Reference proteome</keyword>
<organism evidence="1 2">
    <name type="scientific">Haloechinothrix salitolerans</name>
    <dbReference type="NCBI Taxonomy" id="926830"/>
    <lineage>
        <taxon>Bacteria</taxon>
        <taxon>Bacillati</taxon>
        <taxon>Actinomycetota</taxon>
        <taxon>Actinomycetes</taxon>
        <taxon>Pseudonocardiales</taxon>
        <taxon>Pseudonocardiaceae</taxon>
        <taxon>Haloechinothrix</taxon>
    </lineage>
</organism>
<dbReference type="InterPro" id="IPR013321">
    <property type="entry name" value="Arc_rbn_hlx_hlx"/>
</dbReference>
<dbReference type="EMBL" id="JBHSXX010000001">
    <property type="protein sequence ID" value="MFC6866350.1"/>
    <property type="molecule type" value="Genomic_DNA"/>
</dbReference>
<sequence length="81" mass="8977">MKTAISVPEATYEKVEQRLASMGVSRSEFYSRAATRYLDELEEQELPGQINEALALAEQDDSNAAAAEVGRRRIADLSGDW</sequence>